<reference evidence="1 2" key="1">
    <citation type="submission" date="2020-04" db="EMBL/GenBank/DDBJ databases">
        <title>Ferrimonas sp. S7 isolated from sea water.</title>
        <authorList>
            <person name="Bae S.S."/>
            <person name="Baek K."/>
        </authorList>
    </citation>
    <scope>NUCLEOTIDE SEQUENCE [LARGE SCALE GENOMIC DNA]</scope>
    <source>
        <strain evidence="1 2">S7</strain>
    </source>
</reference>
<evidence type="ECO:0000313" key="1">
    <source>
        <dbReference type="EMBL" id="QIZ78383.1"/>
    </source>
</evidence>
<protein>
    <recommendedName>
        <fullName evidence="3">LPP20 lipoprotein</fullName>
    </recommendedName>
</protein>
<proteinExistence type="predicted"/>
<dbReference type="Proteomes" id="UP000501602">
    <property type="component" value="Chromosome"/>
</dbReference>
<evidence type="ECO:0000313" key="2">
    <source>
        <dbReference type="Proteomes" id="UP000501602"/>
    </source>
</evidence>
<accession>A0A6H1UJ97</accession>
<dbReference type="RefSeq" id="WP_168662297.1">
    <property type="nucleotide sequence ID" value="NZ_CP051180.1"/>
</dbReference>
<evidence type="ECO:0008006" key="3">
    <source>
        <dbReference type="Google" id="ProtNLM"/>
    </source>
</evidence>
<dbReference type="KEGG" id="fes:HER31_16625"/>
<name>A0A6H1UJ97_9GAMM</name>
<dbReference type="PROSITE" id="PS51257">
    <property type="entry name" value="PROKAR_LIPOPROTEIN"/>
    <property type="match status" value="1"/>
</dbReference>
<dbReference type="EMBL" id="CP051180">
    <property type="protein sequence ID" value="QIZ78383.1"/>
    <property type="molecule type" value="Genomic_DNA"/>
</dbReference>
<sequence>MKQLCIAALVAVAVSGCSSTSNEKADIQEQFNKTDNVPEWVFSPAEENGLASATCVPWSGNMQIDKSQAVTAARADLAQQIELRVSVMDKNYARKSDTTAGIETAGTFENVVKTVTAQRLNGAMAKHVSFATIDSAKQLCALVTMNPTKTQELFDALLISAKADVDPQSKAAMFEEFKAQKAQQELEAELQRLNL</sequence>
<organism evidence="1 2">
    <name type="scientific">Ferrimonas lipolytica</name>
    <dbReference type="NCBI Taxonomy" id="2724191"/>
    <lineage>
        <taxon>Bacteria</taxon>
        <taxon>Pseudomonadati</taxon>
        <taxon>Pseudomonadota</taxon>
        <taxon>Gammaproteobacteria</taxon>
        <taxon>Alteromonadales</taxon>
        <taxon>Ferrimonadaceae</taxon>
        <taxon>Ferrimonas</taxon>
    </lineage>
</organism>
<dbReference type="AlphaFoldDB" id="A0A6H1UJ97"/>
<keyword evidence="2" id="KW-1185">Reference proteome</keyword>
<gene>
    <name evidence="1" type="ORF">HER31_16625</name>
</gene>